<evidence type="ECO:0000313" key="4">
    <source>
        <dbReference type="EMBL" id="CAH1099565.1"/>
    </source>
</evidence>
<dbReference type="Pfam" id="PF10223">
    <property type="entry name" value="Menorin_N"/>
    <property type="match status" value="1"/>
</dbReference>
<dbReference type="PANTHER" id="PTHR21184">
    <property type="entry name" value="MENORIN (DENDRITIC BRANCHING PROTEIN)"/>
    <property type="match status" value="1"/>
</dbReference>
<feature type="signal peptide" evidence="2">
    <location>
        <begin position="1"/>
        <end position="21"/>
    </location>
</feature>
<dbReference type="EMBL" id="OV651813">
    <property type="protein sequence ID" value="CAH1099565.1"/>
    <property type="molecule type" value="Genomic_DNA"/>
</dbReference>
<dbReference type="InterPro" id="IPR019356">
    <property type="entry name" value="Menorin_dom"/>
</dbReference>
<protein>
    <recommendedName>
        <fullName evidence="3">Menorin-like domain-containing protein</fullName>
    </recommendedName>
</protein>
<organism evidence="4 5">
    <name type="scientific">Psylliodes chrysocephalus</name>
    <dbReference type="NCBI Taxonomy" id="3402493"/>
    <lineage>
        <taxon>Eukaryota</taxon>
        <taxon>Metazoa</taxon>
        <taxon>Ecdysozoa</taxon>
        <taxon>Arthropoda</taxon>
        <taxon>Hexapoda</taxon>
        <taxon>Insecta</taxon>
        <taxon>Pterygota</taxon>
        <taxon>Neoptera</taxon>
        <taxon>Endopterygota</taxon>
        <taxon>Coleoptera</taxon>
        <taxon>Polyphaga</taxon>
        <taxon>Cucujiformia</taxon>
        <taxon>Chrysomeloidea</taxon>
        <taxon>Chrysomelidae</taxon>
        <taxon>Galerucinae</taxon>
        <taxon>Alticini</taxon>
        <taxon>Psylliodes</taxon>
    </lineage>
</organism>
<dbReference type="AlphaFoldDB" id="A0A9P0CGP3"/>
<evidence type="ECO:0000259" key="3">
    <source>
        <dbReference type="Pfam" id="PF10223"/>
    </source>
</evidence>
<gene>
    <name evidence="4" type="ORF">PSYICH_LOCUS1178</name>
</gene>
<dbReference type="GO" id="GO:0005615">
    <property type="term" value="C:extracellular space"/>
    <property type="evidence" value="ECO:0007669"/>
    <property type="project" value="TreeGrafter"/>
</dbReference>
<reference evidence="4" key="1">
    <citation type="submission" date="2022-01" db="EMBL/GenBank/DDBJ databases">
        <authorList>
            <person name="King R."/>
        </authorList>
    </citation>
    <scope>NUCLEOTIDE SEQUENCE</scope>
</reference>
<proteinExistence type="inferred from homology"/>
<comment type="similarity">
    <text evidence="1">Belongs to the menorin family.</text>
</comment>
<evidence type="ECO:0000256" key="1">
    <source>
        <dbReference type="ARBA" id="ARBA00044953"/>
    </source>
</evidence>
<sequence>MNHMLEFVCFVLVYFTTKTMSTTNITQFFPQIQGNLTLVTWAHAVNNQSYLKSVLADDNVMMIEADISIGKITNSDAEIPIMTHPPAKTSDLSLEDFLKQVDESNLNANNTEKTVKGVKLDFKSIEAFIASVTYIENASKKNFPLWINADILSGPGRAVIKPVNSTQFLSIAKIHFPDIVLSLGWTTMNVSGGYTNDNVKAIIEVINLNKITNIITFPVRASLTAHSSQQMKMLLEEFRNSTLTIWSSPGDTVDIEGLRNVIFDIGVDRIFVDVPDDLKEKLHLDKPVNSRTTLTKEVQC</sequence>
<dbReference type="Proteomes" id="UP001153636">
    <property type="component" value="Chromosome 1"/>
</dbReference>
<accession>A0A9P0CGP3</accession>
<dbReference type="PANTHER" id="PTHR21184:SF6">
    <property type="entry name" value="CONSERVED PLASMA MEMBRANE PROTEIN"/>
    <property type="match status" value="1"/>
</dbReference>
<keyword evidence="2" id="KW-0732">Signal</keyword>
<evidence type="ECO:0000313" key="5">
    <source>
        <dbReference type="Proteomes" id="UP001153636"/>
    </source>
</evidence>
<feature type="domain" description="Menorin-like" evidence="3">
    <location>
        <begin position="35"/>
        <end position="278"/>
    </location>
</feature>
<name>A0A9P0CGP3_9CUCU</name>
<dbReference type="OrthoDB" id="413402at2759"/>
<keyword evidence="5" id="KW-1185">Reference proteome</keyword>
<evidence type="ECO:0000256" key="2">
    <source>
        <dbReference type="SAM" id="SignalP"/>
    </source>
</evidence>
<feature type="chain" id="PRO_5040515183" description="Menorin-like domain-containing protein" evidence="2">
    <location>
        <begin position="22"/>
        <end position="300"/>
    </location>
</feature>